<reference evidence="10 11" key="1">
    <citation type="submission" date="2016-07" db="EMBL/GenBank/DDBJ databases">
        <title>Draft genome of the white-rot fungus Obba rivulosa 3A-2.</title>
        <authorList>
            <consortium name="DOE Joint Genome Institute"/>
            <person name="Miettinen O."/>
            <person name="Riley R."/>
            <person name="Acob R."/>
            <person name="Barry K."/>
            <person name="Cullen D."/>
            <person name="De Vries R."/>
            <person name="Hainaut M."/>
            <person name="Hatakka A."/>
            <person name="Henrissat B."/>
            <person name="Hilden K."/>
            <person name="Kuo R."/>
            <person name="Labutti K."/>
            <person name="Lipzen A."/>
            <person name="Makela M.R."/>
            <person name="Sandor L."/>
            <person name="Spatafora J.W."/>
            <person name="Grigoriev I.V."/>
            <person name="Hibbett D.S."/>
        </authorList>
    </citation>
    <scope>NUCLEOTIDE SEQUENCE [LARGE SCALE GENOMIC DNA]</scope>
    <source>
        <strain evidence="10 11">3A-2</strain>
    </source>
</reference>
<dbReference type="InterPro" id="IPR004841">
    <property type="entry name" value="AA-permease/SLC12A_dom"/>
</dbReference>
<keyword evidence="2" id="KW-0813">Transport</keyword>
<protein>
    <recommendedName>
        <fullName evidence="9">Amino acid permease/ SLC12A domain-containing protein</fullName>
    </recommendedName>
</protein>
<accession>A0A8E2B364</accession>
<feature type="transmembrane region" description="Helical" evidence="8">
    <location>
        <begin position="306"/>
        <end position="325"/>
    </location>
</feature>
<dbReference type="Pfam" id="PF00324">
    <property type="entry name" value="AA_permease"/>
    <property type="match status" value="1"/>
</dbReference>
<feature type="transmembrane region" description="Helical" evidence="8">
    <location>
        <begin position="73"/>
        <end position="94"/>
    </location>
</feature>
<evidence type="ECO:0000256" key="3">
    <source>
        <dbReference type="ARBA" id="ARBA00022692"/>
    </source>
</evidence>
<feature type="transmembrane region" description="Helical" evidence="8">
    <location>
        <begin position="618"/>
        <end position="636"/>
    </location>
</feature>
<dbReference type="GO" id="GO:0016020">
    <property type="term" value="C:membrane"/>
    <property type="evidence" value="ECO:0007669"/>
    <property type="project" value="UniProtKB-SubCell"/>
</dbReference>
<feature type="transmembrane region" description="Helical" evidence="8">
    <location>
        <begin position="473"/>
        <end position="493"/>
    </location>
</feature>
<dbReference type="OrthoDB" id="3900342at2759"/>
<dbReference type="PANTHER" id="PTHR43341:SF20">
    <property type="entry name" value="AAT FAMILY AMINO ACID TRANSPORTER"/>
    <property type="match status" value="1"/>
</dbReference>
<dbReference type="Proteomes" id="UP000250043">
    <property type="component" value="Unassembled WGS sequence"/>
</dbReference>
<dbReference type="InterPro" id="IPR050524">
    <property type="entry name" value="APC_YAT"/>
</dbReference>
<sequence>MTSSATAFRSVEDRDHVRGRMAPTARSTQRVQIHEPPPFRKTLHKQSQRMRRFQQRWKSIKEDLPPQLTRRHIGMISIGGVIGTGLFVGSAQALENGGPIGALLGYMIIGSVVYCLCVSIGEMIAFMPNVGGVVGLAGLYVDEALGFSLGWSAWYNWSVTLPTEISAAILVIEFWYKDGIPTKDVIIFTSVFLSLATAINLLSSHRYGEVEFYLSSLKVVTIVVLIVAGLLIDLGAIGKQGRLGFKNWTPPFANYLGIEGAKGYFLGFWAVMMQAGFSFFGSEVPGIAAGEVIDATRNVPRALQKVWIRITLFYVGAILVGGLIVKPSDLCFQRGDSAPCPSTSPFIVAFNKAGIKVLPHVTNAAILLSAWSAAASDIYISSRFLFFLARCRHAPSFLGSLLKYPQFPSSTSVETTEDDTDDDIPSFIDIRVHYPEAVAIPVSASMPLGRRQMRGPPSNVHDLESTAETGKPWLVIPVWTVLISASVGLLAFTSSQQGATQVFKWLSSAASVASLQSWIGMLFTYIRWFKGTVYAEERNRRRGDESQEKVMSQIDLIKKNRHKGQPYLAWYAFSMCTLILLTSGWSVFINSNWHIALVDGDPPPSHAPGTFITDPVPIFLSSYIPLPIFVLLALGYKLIKQTRFIRTEDMDFSGDGAERVEVPDGEPQNLWEKFLQKIHMI</sequence>
<feature type="domain" description="Amino acid permease/ SLC12A" evidence="9">
    <location>
        <begin position="72"/>
        <end position="401"/>
    </location>
</feature>
<keyword evidence="6 8" id="KW-0472">Membrane</keyword>
<dbReference type="Gene3D" id="1.20.1740.10">
    <property type="entry name" value="Amino acid/polyamine transporter I"/>
    <property type="match status" value="1"/>
</dbReference>
<evidence type="ECO:0000259" key="9">
    <source>
        <dbReference type="Pfam" id="PF00324"/>
    </source>
</evidence>
<name>A0A8E2B364_9APHY</name>
<keyword evidence="5 8" id="KW-1133">Transmembrane helix</keyword>
<evidence type="ECO:0000256" key="7">
    <source>
        <dbReference type="SAM" id="MobiDB-lite"/>
    </source>
</evidence>
<keyword evidence="3 8" id="KW-0812">Transmembrane</keyword>
<dbReference type="EMBL" id="KV722363">
    <property type="protein sequence ID" value="OCH92807.1"/>
    <property type="molecule type" value="Genomic_DNA"/>
</dbReference>
<dbReference type="GO" id="GO:0015171">
    <property type="term" value="F:amino acid transmembrane transporter activity"/>
    <property type="evidence" value="ECO:0007669"/>
    <property type="project" value="TreeGrafter"/>
</dbReference>
<evidence type="ECO:0000313" key="11">
    <source>
        <dbReference type="Proteomes" id="UP000250043"/>
    </source>
</evidence>
<keyword evidence="4" id="KW-0029">Amino-acid transport</keyword>
<evidence type="ECO:0000256" key="5">
    <source>
        <dbReference type="ARBA" id="ARBA00022989"/>
    </source>
</evidence>
<evidence type="ECO:0000313" key="10">
    <source>
        <dbReference type="EMBL" id="OCH92807.1"/>
    </source>
</evidence>
<feature type="transmembrane region" description="Helical" evidence="8">
    <location>
        <begin position="505"/>
        <end position="526"/>
    </location>
</feature>
<evidence type="ECO:0000256" key="4">
    <source>
        <dbReference type="ARBA" id="ARBA00022970"/>
    </source>
</evidence>
<feature type="transmembrane region" description="Helical" evidence="8">
    <location>
        <begin position="185"/>
        <end position="203"/>
    </location>
</feature>
<feature type="transmembrane region" description="Helical" evidence="8">
    <location>
        <begin position="215"/>
        <end position="237"/>
    </location>
</feature>
<dbReference type="InterPro" id="IPR004840">
    <property type="entry name" value="Amino_acid_permease_CS"/>
</dbReference>
<dbReference type="AlphaFoldDB" id="A0A8E2B364"/>
<dbReference type="PANTHER" id="PTHR43341">
    <property type="entry name" value="AMINO ACID PERMEASE"/>
    <property type="match status" value="1"/>
</dbReference>
<feature type="region of interest" description="Disordered" evidence="7">
    <location>
        <begin position="1"/>
        <end position="30"/>
    </location>
</feature>
<feature type="transmembrane region" description="Helical" evidence="8">
    <location>
        <begin position="100"/>
        <end position="117"/>
    </location>
</feature>
<dbReference type="PROSITE" id="PS00218">
    <property type="entry name" value="AMINO_ACID_PERMEASE_1"/>
    <property type="match status" value="1"/>
</dbReference>
<comment type="subcellular location">
    <subcellularLocation>
        <location evidence="1">Membrane</location>
        <topology evidence="1">Multi-pass membrane protein</topology>
    </subcellularLocation>
</comment>
<proteinExistence type="predicted"/>
<evidence type="ECO:0000256" key="8">
    <source>
        <dbReference type="SAM" id="Phobius"/>
    </source>
</evidence>
<feature type="transmembrane region" description="Helical" evidence="8">
    <location>
        <begin position="568"/>
        <end position="588"/>
    </location>
</feature>
<gene>
    <name evidence="10" type="ORF">OBBRIDRAFT_790817</name>
</gene>
<organism evidence="10 11">
    <name type="scientific">Obba rivulosa</name>
    <dbReference type="NCBI Taxonomy" id="1052685"/>
    <lineage>
        <taxon>Eukaryota</taxon>
        <taxon>Fungi</taxon>
        <taxon>Dikarya</taxon>
        <taxon>Basidiomycota</taxon>
        <taxon>Agaricomycotina</taxon>
        <taxon>Agaricomycetes</taxon>
        <taxon>Polyporales</taxon>
        <taxon>Gelatoporiaceae</taxon>
        <taxon>Obba</taxon>
    </lineage>
</organism>
<evidence type="ECO:0000256" key="6">
    <source>
        <dbReference type="ARBA" id="ARBA00023136"/>
    </source>
</evidence>
<keyword evidence="11" id="KW-1185">Reference proteome</keyword>
<evidence type="ECO:0000256" key="2">
    <source>
        <dbReference type="ARBA" id="ARBA00022448"/>
    </source>
</evidence>
<feature type="transmembrane region" description="Helical" evidence="8">
    <location>
        <begin position="361"/>
        <end position="380"/>
    </location>
</feature>
<evidence type="ECO:0000256" key="1">
    <source>
        <dbReference type="ARBA" id="ARBA00004141"/>
    </source>
</evidence>